<reference evidence="1" key="1">
    <citation type="submission" date="2022-01" db="EMBL/GenBank/DDBJ databases">
        <authorList>
            <person name="King R."/>
        </authorList>
    </citation>
    <scope>NUCLEOTIDE SEQUENCE</scope>
</reference>
<evidence type="ECO:0000313" key="2">
    <source>
        <dbReference type="Proteomes" id="UP001153709"/>
    </source>
</evidence>
<evidence type="ECO:0000313" key="1">
    <source>
        <dbReference type="EMBL" id="CAG9830988.1"/>
    </source>
</evidence>
<dbReference type="Proteomes" id="UP001153709">
    <property type="component" value="Chromosome 3"/>
</dbReference>
<proteinExistence type="predicted"/>
<dbReference type="AlphaFoldDB" id="A0A9N9SUH7"/>
<sequence length="119" mass="14014">MEVKQEFSEDICKIEIFSNEVDGALLDSFKSEEKLIKESAHGSFDYLDLKEFPLKTEIKNESELEPLEEKEIVKRKVFTQTDLIFNVVQNRLTDSIHSKNRITKLVQNIRDFRNDSNFQ</sequence>
<accession>A0A9N9SUH7</accession>
<name>A0A9N9SUH7_DIABA</name>
<gene>
    <name evidence="1" type="ORF">DIABBA_LOCUS4627</name>
</gene>
<protein>
    <submittedName>
        <fullName evidence="1">Uncharacterized protein</fullName>
    </submittedName>
</protein>
<keyword evidence="2" id="KW-1185">Reference proteome</keyword>
<dbReference type="EMBL" id="OU898278">
    <property type="protein sequence ID" value="CAG9830988.1"/>
    <property type="molecule type" value="Genomic_DNA"/>
</dbReference>
<organism evidence="1 2">
    <name type="scientific">Diabrotica balteata</name>
    <name type="common">Banded cucumber beetle</name>
    <dbReference type="NCBI Taxonomy" id="107213"/>
    <lineage>
        <taxon>Eukaryota</taxon>
        <taxon>Metazoa</taxon>
        <taxon>Ecdysozoa</taxon>
        <taxon>Arthropoda</taxon>
        <taxon>Hexapoda</taxon>
        <taxon>Insecta</taxon>
        <taxon>Pterygota</taxon>
        <taxon>Neoptera</taxon>
        <taxon>Endopterygota</taxon>
        <taxon>Coleoptera</taxon>
        <taxon>Polyphaga</taxon>
        <taxon>Cucujiformia</taxon>
        <taxon>Chrysomeloidea</taxon>
        <taxon>Chrysomelidae</taxon>
        <taxon>Galerucinae</taxon>
        <taxon>Diabroticina</taxon>
        <taxon>Diabroticites</taxon>
        <taxon>Diabrotica</taxon>
    </lineage>
</organism>